<evidence type="ECO:0000313" key="3">
    <source>
        <dbReference type="Proteomes" id="UP000019488"/>
    </source>
</evidence>
<sequence>MKTKNDMSEADFQKLVQIALSDLQIRRTLLENEVASVNEEMRSLEKDAKLDQLDMRIRAVQADYEHYRQFNRTTEAVNIDQQY</sequence>
<dbReference type="eggNOG" id="ENOG5030AAA">
    <property type="taxonomic scope" value="Bacteria"/>
</dbReference>
<name>X0PGK0_9LACO</name>
<dbReference type="STRING" id="1423743.FD41_GL000398"/>
<proteinExistence type="predicted"/>
<accession>X0PGK0</accession>
<comment type="caution">
    <text evidence="2">The sequence shown here is derived from an EMBL/GenBank/DDBJ whole genome shotgun (WGS) entry which is preliminary data.</text>
</comment>
<dbReference type="RefSeq" id="WP_035177752.1">
    <property type="nucleotide sequence ID" value="NZ_AZFY01000096.1"/>
</dbReference>
<dbReference type="OrthoDB" id="2321563at2"/>
<reference evidence="2" key="1">
    <citation type="journal article" date="2014" name="Genome Announc.">
        <title>Draft Genome Sequences of Two Lactobacillus Strains, L. farraginis JCM 14108T and L. composti JCM 14202T, Isolated from Compost of Distilled Shochu Residue.</title>
        <authorList>
            <person name="Yuki M."/>
            <person name="Oshima K."/>
            <person name="Suda W."/>
            <person name="Kitahara M."/>
            <person name="Kitamura K."/>
            <person name="Iida T."/>
            <person name="Hattori M."/>
            <person name="Ohkuma M."/>
        </authorList>
    </citation>
    <scope>NUCLEOTIDE SEQUENCE [LARGE SCALE GENOMIC DNA]</scope>
    <source>
        <strain evidence="2">JCM 14108</strain>
    </source>
</reference>
<protein>
    <submittedName>
        <fullName evidence="2">Uncharacterized protein</fullName>
    </submittedName>
</protein>
<evidence type="ECO:0000313" key="2">
    <source>
        <dbReference type="EMBL" id="GAF35486.1"/>
    </source>
</evidence>
<dbReference type="EMBL" id="BAKI01000002">
    <property type="protein sequence ID" value="GAF35486.1"/>
    <property type="molecule type" value="Genomic_DNA"/>
</dbReference>
<feature type="coiled-coil region" evidence="1">
    <location>
        <begin position="20"/>
        <end position="47"/>
    </location>
</feature>
<gene>
    <name evidence="2" type="ORF">JCM14108_374</name>
</gene>
<dbReference type="AlphaFoldDB" id="X0PGK0"/>
<dbReference type="Proteomes" id="UP000019488">
    <property type="component" value="Unassembled WGS sequence"/>
</dbReference>
<organism evidence="2 3">
    <name type="scientific">Lentilactobacillus farraginis DSM 18382 = JCM 14108</name>
    <dbReference type="NCBI Taxonomy" id="1423743"/>
    <lineage>
        <taxon>Bacteria</taxon>
        <taxon>Bacillati</taxon>
        <taxon>Bacillota</taxon>
        <taxon>Bacilli</taxon>
        <taxon>Lactobacillales</taxon>
        <taxon>Lactobacillaceae</taxon>
        <taxon>Lentilactobacillus</taxon>
    </lineage>
</organism>
<evidence type="ECO:0000256" key="1">
    <source>
        <dbReference type="SAM" id="Coils"/>
    </source>
</evidence>
<keyword evidence="1" id="KW-0175">Coiled coil</keyword>